<organism evidence="2 3">
    <name type="scientific">Solanum tuberosum</name>
    <name type="common">Potato</name>
    <dbReference type="NCBI Taxonomy" id="4113"/>
    <lineage>
        <taxon>Eukaryota</taxon>
        <taxon>Viridiplantae</taxon>
        <taxon>Streptophyta</taxon>
        <taxon>Embryophyta</taxon>
        <taxon>Tracheophyta</taxon>
        <taxon>Spermatophyta</taxon>
        <taxon>Magnoliopsida</taxon>
        <taxon>eudicotyledons</taxon>
        <taxon>Gunneridae</taxon>
        <taxon>Pentapetalae</taxon>
        <taxon>asterids</taxon>
        <taxon>lamiids</taxon>
        <taxon>Solanales</taxon>
        <taxon>Solanaceae</taxon>
        <taxon>Solanoideae</taxon>
        <taxon>Solaneae</taxon>
        <taxon>Solanum</taxon>
    </lineage>
</organism>
<evidence type="ECO:0000256" key="1">
    <source>
        <dbReference type="SAM" id="MobiDB-lite"/>
    </source>
</evidence>
<feature type="region of interest" description="Disordered" evidence="1">
    <location>
        <begin position="37"/>
        <end position="87"/>
    </location>
</feature>
<keyword evidence="3" id="KW-1185">Reference proteome</keyword>
<dbReference type="Gramene" id="PGSC0003DMT400095336">
    <property type="protein sequence ID" value="PGSC0003DMT400095336"/>
    <property type="gene ID" value="PGSC0003DMG400044907"/>
</dbReference>
<dbReference type="AlphaFoldDB" id="M1DW27"/>
<proteinExistence type="predicted"/>
<dbReference type="EnsemblPlants" id="PGSC0003DMT400095336">
    <property type="protein sequence ID" value="PGSC0003DMT400095336"/>
    <property type="gene ID" value="PGSC0003DMG400044907"/>
</dbReference>
<evidence type="ECO:0000313" key="3">
    <source>
        <dbReference type="Proteomes" id="UP000011115"/>
    </source>
</evidence>
<protein>
    <submittedName>
        <fullName evidence="2">Uncharacterized protein</fullName>
    </submittedName>
</protein>
<feature type="compositionally biased region" description="Low complexity" evidence="1">
    <location>
        <begin position="47"/>
        <end position="60"/>
    </location>
</feature>
<evidence type="ECO:0000313" key="2">
    <source>
        <dbReference type="EnsemblPlants" id="PGSC0003DMT400095336"/>
    </source>
</evidence>
<dbReference type="PaxDb" id="4113-PGSC0003DMT400095336"/>
<reference evidence="2" key="2">
    <citation type="submission" date="2015-06" db="UniProtKB">
        <authorList>
            <consortium name="EnsemblPlants"/>
        </authorList>
    </citation>
    <scope>IDENTIFICATION</scope>
    <source>
        <strain evidence="2">DM1-3 516 R44</strain>
    </source>
</reference>
<dbReference type="InParanoid" id="M1DW27"/>
<sequence length="101" mass="11038">MARDNTGEFIFAFSIPIQCKDIMLLRQQLLIQLSATGVNQQQPPVPSTSNTHSSSSRQPTAPVNQQGAGSSRHSSRPHRAAAGDRQATTISFQVVSWKKLH</sequence>
<dbReference type="Proteomes" id="UP000011115">
    <property type="component" value="Unassembled WGS sequence"/>
</dbReference>
<accession>M1DW27</accession>
<dbReference type="HOGENOM" id="CLU_2296673_0_0_1"/>
<reference evidence="3" key="1">
    <citation type="journal article" date="2011" name="Nature">
        <title>Genome sequence and analysis of the tuber crop potato.</title>
        <authorList>
            <consortium name="The Potato Genome Sequencing Consortium"/>
        </authorList>
    </citation>
    <scope>NUCLEOTIDE SEQUENCE [LARGE SCALE GENOMIC DNA]</scope>
    <source>
        <strain evidence="3">cv. DM1-3 516 R44</strain>
    </source>
</reference>
<name>M1DW27_SOLTU</name>